<keyword evidence="3" id="KW-1185">Reference proteome</keyword>
<sequence length="81" mass="9380">MEERRRSVRRRTLLTGRIVFRDMSTFECVVRDLSEAGARLRCDQQVVLPEAFCLAIEKLGEKRPARAIWRRDGDIGLAFVS</sequence>
<dbReference type="Pfam" id="PF07238">
    <property type="entry name" value="PilZ"/>
    <property type="match status" value="1"/>
</dbReference>
<evidence type="ECO:0000259" key="1">
    <source>
        <dbReference type="Pfam" id="PF07238"/>
    </source>
</evidence>
<evidence type="ECO:0000313" key="3">
    <source>
        <dbReference type="Proteomes" id="UP000422569"/>
    </source>
</evidence>
<dbReference type="KEGG" id="mpar:F7D14_17945"/>
<dbReference type="AlphaFoldDB" id="A0A6B8MC39"/>
<dbReference type="Proteomes" id="UP000422569">
    <property type="component" value="Chromosome"/>
</dbReference>
<dbReference type="SUPFAM" id="SSF141371">
    <property type="entry name" value="PilZ domain-like"/>
    <property type="match status" value="1"/>
</dbReference>
<dbReference type="RefSeq" id="WP_026016088.1">
    <property type="nucleotide sequence ID" value="NZ_CP044331.1"/>
</dbReference>
<gene>
    <name evidence="2" type="ORF">F7D14_17945</name>
</gene>
<protein>
    <submittedName>
        <fullName evidence="2">PilZ domain-containing protein</fullName>
    </submittedName>
</protein>
<evidence type="ECO:0000313" key="2">
    <source>
        <dbReference type="EMBL" id="QGM99179.1"/>
    </source>
</evidence>
<feature type="domain" description="PilZ" evidence="1">
    <location>
        <begin position="3"/>
        <end position="80"/>
    </location>
</feature>
<name>A0A6B8MC39_9HYPH</name>
<dbReference type="InterPro" id="IPR009875">
    <property type="entry name" value="PilZ_domain"/>
</dbReference>
<dbReference type="EMBL" id="CP044331">
    <property type="protein sequence ID" value="QGM99179.1"/>
    <property type="molecule type" value="Genomic_DNA"/>
</dbReference>
<dbReference type="GO" id="GO:0035438">
    <property type="term" value="F:cyclic-di-GMP binding"/>
    <property type="evidence" value="ECO:0007669"/>
    <property type="project" value="InterPro"/>
</dbReference>
<dbReference type="Gene3D" id="2.40.10.220">
    <property type="entry name" value="predicted glycosyltransferase like domains"/>
    <property type="match status" value="1"/>
</dbReference>
<reference evidence="2 3" key="1">
    <citation type="submission" date="2019-09" db="EMBL/GenBank/DDBJ databases">
        <title>Isolation and complete genome sequencing of Methylocystis species.</title>
        <authorList>
            <person name="Rumah B.L."/>
            <person name="Stead C.E."/>
            <person name="Stevens B.C."/>
            <person name="Minton N.P."/>
            <person name="Grosse-Honebrink A."/>
            <person name="Zhang Y."/>
        </authorList>
    </citation>
    <scope>NUCLEOTIDE SEQUENCE [LARGE SCALE GENOMIC DNA]</scope>
    <source>
        <strain evidence="2 3">BRCS2</strain>
    </source>
</reference>
<accession>A0A6B8MC39</accession>
<organism evidence="2 3">
    <name type="scientific">Methylocystis parvus</name>
    <dbReference type="NCBI Taxonomy" id="134"/>
    <lineage>
        <taxon>Bacteria</taxon>
        <taxon>Pseudomonadati</taxon>
        <taxon>Pseudomonadota</taxon>
        <taxon>Alphaproteobacteria</taxon>
        <taxon>Hyphomicrobiales</taxon>
        <taxon>Methylocystaceae</taxon>
        <taxon>Methylocystis</taxon>
    </lineage>
</organism>
<proteinExistence type="predicted"/>